<dbReference type="PANTHER" id="PTHR33446">
    <property type="entry name" value="PROTEIN TONB-RELATED"/>
    <property type="match status" value="1"/>
</dbReference>
<keyword evidence="7" id="KW-0653">Protein transport</keyword>
<dbReference type="InterPro" id="IPR006260">
    <property type="entry name" value="TonB/TolA_C"/>
</dbReference>
<evidence type="ECO:0000256" key="3">
    <source>
        <dbReference type="ARBA" id="ARBA00022448"/>
    </source>
</evidence>
<dbReference type="GO" id="GO:0031992">
    <property type="term" value="F:energy transducer activity"/>
    <property type="evidence" value="ECO:0007669"/>
    <property type="project" value="TreeGrafter"/>
</dbReference>
<feature type="region of interest" description="Disordered" evidence="10">
    <location>
        <begin position="132"/>
        <end position="158"/>
    </location>
</feature>
<feature type="compositionally biased region" description="Pro residues" evidence="10">
    <location>
        <begin position="142"/>
        <end position="152"/>
    </location>
</feature>
<gene>
    <name evidence="13" type="ORF">BSZ36_04735</name>
</gene>
<proteinExistence type="inferred from homology"/>
<evidence type="ECO:0000256" key="1">
    <source>
        <dbReference type="ARBA" id="ARBA00004383"/>
    </source>
</evidence>
<organism evidence="13 14">
    <name type="scientific">Rubricoccus marinus</name>
    <dbReference type="NCBI Taxonomy" id="716817"/>
    <lineage>
        <taxon>Bacteria</taxon>
        <taxon>Pseudomonadati</taxon>
        <taxon>Rhodothermota</taxon>
        <taxon>Rhodothermia</taxon>
        <taxon>Rhodothermales</taxon>
        <taxon>Rubricoccaceae</taxon>
        <taxon>Rubricoccus</taxon>
    </lineage>
</organism>
<dbReference type="Proteomes" id="UP000216446">
    <property type="component" value="Unassembled WGS sequence"/>
</dbReference>
<name>A0A259TX42_9BACT</name>
<protein>
    <recommendedName>
        <fullName evidence="12">TonB C-terminal domain-containing protein</fullName>
    </recommendedName>
</protein>
<dbReference type="PROSITE" id="PS52015">
    <property type="entry name" value="TONB_CTD"/>
    <property type="match status" value="1"/>
</dbReference>
<dbReference type="InParanoid" id="A0A259TX42"/>
<evidence type="ECO:0000313" key="13">
    <source>
        <dbReference type="EMBL" id="OZC02342.1"/>
    </source>
</evidence>
<keyword evidence="4" id="KW-1003">Cell membrane</keyword>
<reference evidence="13 14" key="1">
    <citation type="submission" date="2016-11" db="EMBL/GenBank/DDBJ databases">
        <title>Study of marine rhodopsin-containing bacteria.</title>
        <authorList>
            <person name="Yoshizawa S."/>
            <person name="Kumagai Y."/>
            <person name="Kogure K."/>
        </authorList>
    </citation>
    <scope>NUCLEOTIDE SEQUENCE [LARGE SCALE GENOMIC DNA]</scope>
    <source>
        <strain evidence="13 14">SG-29</strain>
    </source>
</reference>
<keyword evidence="5" id="KW-0997">Cell inner membrane</keyword>
<evidence type="ECO:0000256" key="5">
    <source>
        <dbReference type="ARBA" id="ARBA00022519"/>
    </source>
</evidence>
<evidence type="ECO:0000256" key="2">
    <source>
        <dbReference type="ARBA" id="ARBA00006555"/>
    </source>
</evidence>
<evidence type="ECO:0000256" key="10">
    <source>
        <dbReference type="SAM" id="MobiDB-lite"/>
    </source>
</evidence>
<comment type="similarity">
    <text evidence="2">Belongs to the TonB family.</text>
</comment>
<dbReference type="Gene3D" id="3.30.1150.10">
    <property type="match status" value="1"/>
</dbReference>
<keyword evidence="3" id="KW-0813">Transport</keyword>
<keyword evidence="9" id="KW-0472">Membrane</keyword>
<evidence type="ECO:0000256" key="6">
    <source>
        <dbReference type="ARBA" id="ARBA00022692"/>
    </source>
</evidence>
<accession>A0A259TX42</accession>
<dbReference type="InterPro" id="IPR037682">
    <property type="entry name" value="TonB_C"/>
</dbReference>
<keyword evidence="8" id="KW-1133">Transmembrane helix</keyword>
<evidence type="ECO:0000256" key="9">
    <source>
        <dbReference type="ARBA" id="ARBA00023136"/>
    </source>
</evidence>
<evidence type="ECO:0000256" key="4">
    <source>
        <dbReference type="ARBA" id="ARBA00022475"/>
    </source>
</evidence>
<dbReference type="NCBIfam" id="TIGR01352">
    <property type="entry name" value="tonB_Cterm"/>
    <property type="match status" value="1"/>
</dbReference>
<evidence type="ECO:0000256" key="8">
    <source>
        <dbReference type="ARBA" id="ARBA00022989"/>
    </source>
</evidence>
<evidence type="ECO:0000256" key="11">
    <source>
        <dbReference type="SAM" id="SignalP"/>
    </source>
</evidence>
<feature type="signal peptide" evidence="11">
    <location>
        <begin position="1"/>
        <end position="16"/>
    </location>
</feature>
<dbReference type="Pfam" id="PF03544">
    <property type="entry name" value="TonB_C"/>
    <property type="match status" value="1"/>
</dbReference>
<evidence type="ECO:0000256" key="7">
    <source>
        <dbReference type="ARBA" id="ARBA00022927"/>
    </source>
</evidence>
<dbReference type="PANTHER" id="PTHR33446:SF2">
    <property type="entry name" value="PROTEIN TONB"/>
    <property type="match status" value="1"/>
</dbReference>
<dbReference type="GO" id="GO:0098797">
    <property type="term" value="C:plasma membrane protein complex"/>
    <property type="evidence" value="ECO:0007669"/>
    <property type="project" value="TreeGrafter"/>
</dbReference>
<dbReference type="PROSITE" id="PS51257">
    <property type="entry name" value="PROKAR_LIPOPROTEIN"/>
    <property type="match status" value="1"/>
</dbReference>
<dbReference type="AlphaFoldDB" id="A0A259TX42"/>
<evidence type="ECO:0000313" key="14">
    <source>
        <dbReference type="Proteomes" id="UP000216446"/>
    </source>
</evidence>
<evidence type="ECO:0000259" key="12">
    <source>
        <dbReference type="PROSITE" id="PS52015"/>
    </source>
</evidence>
<dbReference type="GO" id="GO:0055085">
    <property type="term" value="P:transmembrane transport"/>
    <property type="evidence" value="ECO:0007669"/>
    <property type="project" value="InterPro"/>
</dbReference>
<dbReference type="SUPFAM" id="SSF74653">
    <property type="entry name" value="TolA/TonB C-terminal domain"/>
    <property type="match status" value="1"/>
</dbReference>
<keyword evidence="11" id="KW-0732">Signal</keyword>
<dbReference type="RefSeq" id="WP_179271023.1">
    <property type="nucleotide sequence ID" value="NZ_MQWB01000001.1"/>
</dbReference>
<dbReference type="InterPro" id="IPR051045">
    <property type="entry name" value="TonB-dependent_transducer"/>
</dbReference>
<sequence length="249" mass="26336">MRFLLFGLALSLAACSMPPRPVTTSRSTVSYLTRIAPEAALDSVAAWASGAEAIVAQRDAGALILRDGVAGENNVARVTARSRPDGITEVTAASEYVVTSPESFRNLAASAYMGQSRTDPFLLADASGERCTSEADWLDAEPPAPPSTPTPPQQIEETPPELIGGLAGLSQRVKYPESSRRADIQGIAYVRFVVSTTGAVECVQVFGAPDRAIAEAAREAVAASAFVPGTQKGEPVRVRFTLPIQFMLR</sequence>
<dbReference type="GO" id="GO:0015031">
    <property type="term" value="P:protein transport"/>
    <property type="evidence" value="ECO:0007669"/>
    <property type="project" value="UniProtKB-KW"/>
</dbReference>
<dbReference type="EMBL" id="MQWB01000001">
    <property type="protein sequence ID" value="OZC02342.1"/>
    <property type="molecule type" value="Genomic_DNA"/>
</dbReference>
<feature type="domain" description="TonB C-terminal" evidence="12">
    <location>
        <begin position="160"/>
        <end position="249"/>
    </location>
</feature>
<feature type="chain" id="PRO_5012152872" description="TonB C-terminal domain-containing protein" evidence="11">
    <location>
        <begin position="17"/>
        <end position="249"/>
    </location>
</feature>
<comment type="caution">
    <text evidence="13">The sequence shown here is derived from an EMBL/GenBank/DDBJ whole genome shotgun (WGS) entry which is preliminary data.</text>
</comment>
<keyword evidence="14" id="KW-1185">Reference proteome</keyword>
<comment type="subcellular location">
    <subcellularLocation>
        <location evidence="1">Cell inner membrane</location>
        <topology evidence="1">Single-pass membrane protein</topology>
        <orientation evidence="1">Periplasmic side</orientation>
    </subcellularLocation>
</comment>
<keyword evidence="6" id="KW-0812">Transmembrane</keyword>